<feature type="non-terminal residue" evidence="12">
    <location>
        <position position="1"/>
    </location>
</feature>
<name>A0A9W8J7X7_9AGAR</name>
<dbReference type="Gene3D" id="3.30.379.10">
    <property type="entry name" value="Chitobiase/beta-hexosaminidase domain 2-like"/>
    <property type="match status" value="1"/>
</dbReference>
<dbReference type="PRINTS" id="PR00738">
    <property type="entry name" value="GLHYDRLASE20"/>
</dbReference>
<proteinExistence type="inferred from homology"/>
<dbReference type="AlphaFoldDB" id="A0A9W8J7X7"/>
<dbReference type="InterPro" id="IPR029018">
    <property type="entry name" value="Hex-like_dom2"/>
</dbReference>
<dbReference type="PANTHER" id="PTHR22600">
    <property type="entry name" value="BETA-HEXOSAMINIDASE"/>
    <property type="match status" value="1"/>
</dbReference>
<dbReference type="EC" id="3.2.1.52" evidence="3"/>
<dbReference type="GO" id="GO:0005975">
    <property type="term" value="P:carbohydrate metabolic process"/>
    <property type="evidence" value="ECO:0007669"/>
    <property type="project" value="InterPro"/>
</dbReference>
<feature type="domain" description="Beta-hexosaminidase eukaryotic type N-terminal" evidence="11">
    <location>
        <begin position="21"/>
        <end position="171"/>
    </location>
</feature>
<evidence type="ECO:0000256" key="2">
    <source>
        <dbReference type="ARBA" id="ARBA00006285"/>
    </source>
</evidence>
<dbReference type="EMBL" id="JANBPK010001085">
    <property type="protein sequence ID" value="KAJ2926080.1"/>
    <property type="molecule type" value="Genomic_DNA"/>
</dbReference>
<dbReference type="SUPFAM" id="SSF55545">
    <property type="entry name" value="beta-N-acetylhexosaminidase-like domain"/>
    <property type="match status" value="1"/>
</dbReference>
<dbReference type="SUPFAM" id="SSF51445">
    <property type="entry name" value="(Trans)glycosidases"/>
    <property type="match status" value="1"/>
</dbReference>
<dbReference type="Proteomes" id="UP001140091">
    <property type="component" value="Unassembled WGS sequence"/>
</dbReference>
<feature type="chain" id="PRO_5040780975" description="beta-N-acetylhexosaminidase" evidence="9">
    <location>
        <begin position="21"/>
        <end position="631"/>
    </location>
</feature>
<dbReference type="Pfam" id="PF00728">
    <property type="entry name" value="Glyco_hydro_20"/>
    <property type="match status" value="1"/>
</dbReference>
<evidence type="ECO:0000313" key="13">
    <source>
        <dbReference type="Proteomes" id="UP001140091"/>
    </source>
</evidence>
<keyword evidence="7" id="KW-0326">Glycosidase</keyword>
<dbReference type="PIRSF" id="PIRSF001093">
    <property type="entry name" value="B-hxosamndse_ab_euk"/>
    <property type="match status" value="1"/>
</dbReference>
<keyword evidence="13" id="KW-1185">Reference proteome</keyword>
<evidence type="ECO:0000256" key="4">
    <source>
        <dbReference type="ARBA" id="ARBA00022729"/>
    </source>
</evidence>
<comment type="similarity">
    <text evidence="2">Belongs to the glycosyl hydrolase 20 family.</text>
</comment>
<dbReference type="OrthoDB" id="428480at2759"/>
<keyword evidence="6" id="KW-0325">Glycoprotein</keyword>
<evidence type="ECO:0000256" key="9">
    <source>
        <dbReference type="SAM" id="SignalP"/>
    </source>
</evidence>
<evidence type="ECO:0000256" key="5">
    <source>
        <dbReference type="ARBA" id="ARBA00022801"/>
    </source>
</evidence>
<dbReference type="CDD" id="cd06562">
    <property type="entry name" value="GH20_HexA_HexB-like"/>
    <property type="match status" value="1"/>
</dbReference>
<sequence>MKLSFVPVYITLHVVGLVNALWPIPRNLETGTSLLKLSSSFDIQFEAGSSLSPPQDLLDAISRTKHRLWSDKLGRLVVGRGEDDREGLESAASLSLLTLALDSHSQSTTTTNDDGSSTSHSLLPISVEAVKDIGTRSEEYSLKVPADGSPAVIKANSSLGLLRGLTTFEQLWYWLPARDAGNADEGDARGAVYAYQAPVVIERDYPAFPYRGFMLDTARNFFPVEDIKRVLDTMSLVKMSVFHWHVVDSQSFPLTIPGFEELAQKGAYSSKEIYSSSDVQSIVEYAAERGIDVLMEIDIPGHTAVIANAYPEHIACPGATPWSQYANEPPAGQLRLASSATTNFTVSMLSSIAQTLPSTMFGTGGDEINTKCYQKDPNTQEDLKRFGATLEKALDSFTQSTHGALRQLGKKVVVWQEMALDHRVSLANDTIVTVWVSSKHAVKVAKKGFRVVHAPSDYFYLDCGGGGWIGNSAGMNSWCDPFKSWQKAYTFDPLARLSSAEASLVLGGQQLLWAEQASPENLDPIVWPRAAVSAEIFWTGSRHPSGQFRTVAEALHRLHDVRFRMVQRGVRAIPLQPQWCALRPGQCDSGGLPSMVWGFVLQKLAKVIEWYKFIVSLLTTKYSEHIGFNEP</sequence>
<gene>
    <name evidence="12" type="ORF">H1R20_g11016</name>
</gene>
<evidence type="ECO:0000256" key="8">
    <source>
        <dbReference type="PIRSR" id="PIRSR001093-1"/>
    </source>
</evidence>
<dbReference type="InterPro" id="IPR029019">
    <property type="entry name" value="HEX_eukaryotic_N"/>
</dbReference>
<dbReference type="GO" id="GO:0016020">
    <property type="term" value="C:membrane"/>
    <property type="evidence" value="ECO:0007669"/>
    <property type="project" value="TreeGrafter"/>
</dbReference>
<evidence type="ECO:0000256" key="3">
    <source>
        <dbReference type="ARBA" id="ARBA00012663"/>
    </source>
</evidence>
<comment type="catalytic activity">
    <reaction evidence="1">
        <text>Hydrolysis of terminal non-reducing N-acetyl-D-hexosamine residues in N-acetyl-beta-D-hexosaminides.</text>
        <dbReference type="EC" id="3.2.1.52"/>
    </reaction>
</comment>
<evidence type="ECO:0000259" key="11">
    <source>
        <dbReference type="Pfam" id="PF14845"/>
    </source>
</evidence>
<dbReference type="InterPro" id="IPR025705">
    <property type="entry name" value="Beta_hexosaminidase_sua/sub"/>
</dbReference>
<keyword evidence="5" id="KW-0378">Hydrolase</keyword>
<feature type="signal peptide" evidence="9">
    <location>
        <begin position="1"/>
        <end position="20"/>
    </location>
</feature>
<evidence type="ECO:0000259" key="10">
    <source>
        <dbReference type="Pfam" id="PF00728"/>
    </source>
</evidence>
<keyword evidence="4 9" id="KW-0732">Signal</keyword>
<dbReference type="FunFam" id="3.20.20.80:FF:000063">
    <property type="entry name" value="Beta-hexosaminidase"/>
    <property type="match status" value="1"/>
</dbReference>
<accession>A0A9W8J7X7</accession>
<organism evidence="12 13">
    <name type="scientific">Candolleomyces eurysporus</name>
    <dbReference type="NCBI Taxonomy" id="2828524"/>
    <lineage>
        <taxon>Eukaryota</taxon>
        <taxon>Fungi</taxon>
        <taxon>Dikarya</taxon>
        <taxon>Basidiomycota</taxon>
        <taxon>Agaricomycotina</taxon>
        <taxon>Agaricomycetes</taxon>
        <taxon>Agaricomycetidae</taxon>
        <taxon>Agaricales</taxon>
        <taxon>Agaricineae</taxon>
        <taxon>Psathyrellaceae</taxon>
        <taxon>Candolleomyces</taxon>
    </lineage>
</organism>
<dbReference type="Gene3D" id="3.20.20.80">
    <property type="entry name" value="Glycosidases"/>
    <property type="match status" value="1"/>
</dbReference>
<evidence type="ECO:0000313" key="12">
    <source>
        <dbReference type="EMBL" id="KAJ2926080.1"/>
    </source>
</evidence>
<evidence type="ECO:0000256" key="7">
    <source>
        <dbReference type="ARBA" id="ARBA00023295"/>
    </source>
</evidence>
<dbReference type="InterPro" id="IPR015883">
    <property type="entry name" value="Glyco_hydro_20_cat"/>
</dbReference>
<dbReference type="GO" id="GO:0030203">
    <property type="term" value="P:glycosaminoglycan metabolic process"/>
    <property type="evidence" value="ECO:0007669"/>
    <property type="project" value="TreeGrafter"/>
</dbReference>
<evidence type="ECO:0000256" key="1">
    <source>
        <dbReference type="ARBA" id="ARBA00001231"/>
    </source>
</evidence>
<protein>
    <recommendedName>
        <fullName evidence="3">beta-N-acetylhexosaminidase</fullName>
        <ecNumber evidence="3">3.2.1.52</ecNumber>
    </recommendedName>
</protein>
<feature type="active site" description="Proton donor" evidence="8">
    <location>
        <position position="367"/>
    </location>
</feature>
<dbReference type="GO" id="GO:0004563">
    <property type="term" value="F:beta-N-acetylhexosaminidase activity"/>
    <property type="evidence" value="ECO:0007669"/>
    <property type="project" value="UniProtKB-EC"/>
</dbReference>
<evidence type="ECO:0000256" key="6">
    <source>
        <dbReference type="ARBA" id="ARBA00023180"/>
    </source>
</evidence>
<dbReference type="Pfam" id="PF14845">
    <property type="entry name" value="Glycohydro_20b2"/>
    <property type="match status" value="1"/>
</dbReference>
<reference evidence="12" key="1">
    <citation type="submission" date="2022-06" db="EMBL/GenBank/DDBJ databases">
        <title>Genome Sequence of Candolleomyces eurysporus.</title>
        <authorList>
            <person name="Buettner E."/>
        </authorList>
    </citation>
    <scope>NUCLEOTIDE SEQUENCE</scope>
    <source>
        <strain evidence="12">VTCC 930004</strain>
    </source>
</reference>
<comment type="caution">
    <text evidence="12">The sequence shown here is derived from an EMBL/GenBank/DDBJ whole genome shotgun (WGS) entry which is preliminary data.</text>
</comment>
<dbReference type="InterPro" id="IPR017853">
    <property type="entry name" value="GH"/>
</dbReference>
<dbReference type="PANTHER" id="PTHR22600:SF26">
    <property type="entry name" value="BETA-N-ACETYLHEXOSAMINIDASE"/>
    <property type="match status" value="1"/>
</dbReference>
<feature type="domain" description="Glycoside hydrolase family 20 catalytic" evidence="10">
    <location>
        <begin position="208"/>
        <end position="540"/>
    </location>
</feature>